<dbReference type="GO" id="GO:0004359">
    <property type="term" value="F:glutaminase activity"/>
    <property type="evidence" value="ECO:0007669"/>
    <property type="project" value="RHEA"/>
</dbReference>
<dbReference type="InterPro" id="IPR017926">
    <property type="entry name" value="GATASE"/>
</dbReference>
<evidence type="ECO:0000256" key="2">
    <source>
        <dbReference type="ARBA" id="ARBA00007800"/>
    </source>
</evidence>
<sequence length="385" mass="43703">MTSTFYESFLHLESGESYKGWSFFNNNHISDGEVVFNTGTTGYQEILTDPSYLGQIIVFTYPELGNTGLNLIDSESKYVYVKAIIAKNICLNPNNWRNQVTLRDYIIKKKIPHIFGLDTRTLTYHLREIGVVNGYISNKASKYKKKQIPSANLDLIRRVTRYEPYCVNNLSNAYKSFTSYLDLNTIKDLDLTIIVIDLGTKNNIISRLLSYGCRVYILPATSDYNLIRSYKPDGIILSNGPGNPSIVNYAIQMIKKLVHHSNIPIFGICMGHQLLNLALKSTTFKLKFGHRGLNHPSGFNQFAEITSQNHGFSVYKTSLSNSLVQITHFNLNDLTIGGILYKVRPIFSVQHHPEASPGPHDSDYLFKSFIKLVKEVKELNIRLQS</sequence>
<dbReference type="GO" id="GO:0006541">
    <property type="term" value="P:glutamine metabolic process"/>
    <property type="evidence" value="ECO:0007669"/>
    <property type="project" value="InterPro"/>
</dbReference>
<dbReference type="UniPathway" id="UPA00070">
    <property type="reaction ID" value="UER00115"/>
</dbReference>
<feature type="binding site" evidence="10">
    <location>
        <position position="240"/>
    </location>
    <ligand>
        <name>L-glutamine</name>
        <dbReference type="ChEBI" id="CHEBI:58359"/>
    </ligand>
</feature>
<dbReference type="EMBL" id="MF101452">
    <property type="protein sequence ID" value="ARW68418.1"/>
    <property type="molecule type" value="Genomic_DNA"/>
</dbReference>
<feature type="active site" evidence="10">
    <location>
        <position position="354"/>
    </location>
</feature>
<feature type="binding site" evidence="10">
    <location>
        <position position="270"/>
    </location>
    <ligand>
        <name>L-glutamine</name>
        <dbReference type="ChEBI" id="CHEBI:58359"/>
    </ligand>
</feature>
<feature type="domain" description="Carbamoyl-phosphate synthase small subunit N-terminal" evidence="11">
    <location>
        <begin position="6"/>
        <end position="137"/>
    </location>
</feature>
<accession>A0A1Z1MQS0</accession>
<proteinExistence type="inferred from homology"/>
<evidence type="ECO:0000256" key="7">
    <source>
        <dbReference type="ARBA" id="ARBA00044031"/>
    </source>
</evidence>
<comment type="subunit">
    <text evidence="7">Heterodimer composed of 2 chains; the small (or glutamine) chain promotes the hydrolysis of glutamine to ammonia, which is used by the large (or ammonia) chain to synthesize carbamoyl phosphate.</text>
</comment>
<comment type="pathway">
    <text evidence="10">Pyrimidine metabolism; UMP biosynthesis via de novo pathway; (S)-dihydroorotate from bicarbonate: step 1/3.</text>
</comment>
<feature type="binding site" evidence="10">
    <location>
        <position position="312"/>
    </location>
    <ligand>
        <name>L-glutamine</name>
        <dbReference type="ChEBI" id="CHEBI:58359"/>
    </ligand>
</feature>
<dbReference type="NCBIfam" id="NF009475">
    <property type="entry name" value="PRK12838.1"/>
    <property type="match status" value="1"/>
</dbReference>
<comment type="subunit">
    <text evidence="10">Composed of two chains; the small (or glutamine) chain promotes the hydrolysis of glutamine to ammonia, which is used by the large (or ammonia) chain to synthesize carbamoyl phosphate. Tetramer of heterodimers (alpha,beta)4.</text>
</comment>
<evidence type="ECO:0000256" key="10">
    <source>
        <dbReference type="HAMAP-Rule" id="MF_01209"/>
    </source>
</evidence>
<evidence type="ECO:0000256" key="5">
    <source>
        <dbReference type="ARBA" id="ARBA00022840"/>
    </source>
</evidence>
<dbReference type="SMART" id="SM01097">
    <property type="entry name" value="CPSase_sm_chain"/>
    <property type="match status" value="1"/>
</dbReference>
<dbReference type="GO" id="GO:0006207">
    <property type="term" value="P:'de novo' pyrimidine nucleobase biosynthetic process"/>
    <property type="evidence" value="ECO:0007669"/>
    <property type="project" value="InterPro"/>
</dbReference>
<feature type="region of interest" description="CPSase" evidence="10">
    <location>
        <begin position="1"/>
        <end position="174"/>
    </location>
</feature>
<keyword evidence="10" id="KW-0028">Amino-acid biosynthesis</keyword>
<dbReference type="InterPro" id="IPR002474">
    <property type="entry name" value="CarbamoylP_synth_ssu_N"/>
</dbReference>
<comment type="catalytic activity">
    <reaction evidence="8 10">
        <text>hydrogencarbonate + L-glutamine + 2 ATP + H2O = carbamoyl phosphate + L-glutamate + 2 ADP + phosphate + 2 H(+)</text>
        <dbReference type="Rhea" id="RHEA:18633"/>
        <dbReference type="ChEBI" id="CHEBI:15377"/>
        <dbReference type="ChEBI" id="CHEBI:15378"/>
        <dbReference type="ChEBI" id="CHEBI:17544"/>
        <dbReference type="ChEBI" id="CHEBI:29985"/>
        <dbReference type="ChEBI" id="CHEBI:30616"/>
        <dbReference type="ChEBI" id="CHEBI:43474"/>
        <dbReference type="ChEBI" id="CHEBI:58228"/>
        <dbReference type="ChEBI" id="CHEBI:58359"/>
        <dbReference type="ChEBI" id="CHEBI:456216"/>
        <dbReference type="EC" id="6.3.5.5"/>
    </reaction>
</comment>
<dbReference type="EC" id="6.3.5.5" evidence="10"/>
<feature type="binding site" evidence="10">
    <location>
        <position position="311"/>
    </location>
    <ligand>
        <name>L-glutamine</name>
        <dbReference type="ChEBI" id="CHEBI:58359"/>
    </ligand>
</feature>
<dbReference type="PRINTS" id="PR00099">
    <property type="entry name" value="CPSGATASE"/>
</dbReference>
<dbReference type="UniPathway" id="UPA00068">
    <property type="reaction ID" value="UER00171"/>
</dbReference>
<dbReference type="InterPro" id="IPR050472">
    <property type="entry name" value="Anth_synth/Amidotransfase"/>
</dbReference>
<feature type="binding site" evidence="10">
    <location>
        <position position="51"/>
    </location>
    <ligand>
        <name>L-glutamine</name>
        <dbReference type="ChEBI" id="CHEBI:58359"/>
    </ligand>
</feature>
<feature type="binding site" evidence="10">
    <location>
        <position position="309"/>
    </location>
    <ligand>
        <name>L-glutamine</name>
        <dbReference type="ChEBI" id="CHEBI:58359"/>
    </ligand>
</feature>
<comment type="catalytic activity">
    <reaction evidence="9 10">
        <text>L-glutamine + H2O = L-glutamate + NH4(+)</text>
        <dbReference type="Rhea" id="RHEA:15889"/>
        <dbReference type="ChEBI" id="CHEBI:15377"/>
        <dbReference type="ChEBI" id="CHEBI:28938"/>
        <dbReference type="ChEBI" id="CHEBI:29985"/>
        <dbReference type="ChEBI" id="CHEBI:58359"/>
    </reaction>
</comment>
<keyword evidence="12" id="KW-0934">Plastid</keyword>
<keyword evidence="12" id="KW-0150">Chloroplast</keyword>
<dbReference type="SUPFAM" id="SSF52317">
    <property type="entry name" value="Class I glutamine amidotransferase-like"/>
    <property type="match status" value="1"/>
</dbReference>
<evidence type="ECO:0000256" key="1">
    <source>
        <dbReference type="ARBA" id="ARBA00005077"/>
    </source>
</evidence>
<evidence type="ECO:0000259" key="11">
    <source>
        <dbReference type="SMART" id="SM01097"/>
    </source>
</evidence>
<dbReference type="NCBIfam" id="TIGR01368">
    <property type="entry name" value="CPSaseIIsmall"/>
    <property type="match status" value="1"/>
</dbReference>
<protein>
    <recommendedName>
        <fullName evidence="10">Carbamoyl phosphate synthase small chain</fullName>
        <ecNumber evidence="10">6.3.5.5</ecNumber>
    </recommendedName>
    <alternativeName>
        <fullName evidence="10">Carbamoyl phosphate synthetase glutamine chain</fullName>
    </alternativeName>
</protein>
<dbReference type="Pfam" id="PF00988">
    <property type="entry name" value="CPSase_sm_chain"/>
    <property type="match status" value="1"/>
</dbReference>
<name>A0A1Z1MQS0_9FLOR</name>
<dbReference type="GeneID" id="33361649"/>
<feature type="binding site" evidence="10">
    <location>
        <position position="242"/>
    </location>
    <ligand>
        <name>L-glutamine</name>
        <dbReference type="ChEBI" id="CHEBI:58359"/>
    </ligand>
</feature>
<keyword evidence="10" id="KW-0665">Pyrimidine biosynthesis</keyword>
<comment type="pathway">
    <text evidence="1 10">Amino-acid biosynthesis; L-arginine biosynthesis; carbamoyl phosphate from bicarbonate: step 1/1.</text>
</comment>
<dbReference type="PANTHER" id="PTHR43418">
    <property type="entry name" value="MULTIFUNCTIONAL TRYPTOPHAN BIOSYNTHESIS PROTEIN-RELATED"/>
    <property type="match status" value="1"/>
</dbReference>
<evidence type="ECO:0000256" key="3">
    <source>
        <dbReference type="ARBA" id="ARBA00022598"/>
    </source>
</evidence>
<keyword evidence="3 10" id="KW-0436">Ligase</keyword>
<dbReference type="GO" id="GO:0044205">
    <property type="term" value="P:'de novo' UMP biosynthetic process"/>
    <property type="evidence" value="ECO:0007669"/>
    <property type="project" value="UniProtKB-UniRule"/>
</dbReference>
<feature type="binding site" evidence="10">
    <location>
        <position position="273"/>
    </location>
    <ligand>
        <name>L-glutamine</name>
        <dbReference type="ChEBI" id="CHEBI:58359"/>
    </ligand>
</feature>
<dbReference type="PANTHER" id="PTHR43418:SF7">
    <property type="entry name" value="CARBAMOYL-PHOSPHATE SYNTHASE SMALL CHAIN"/>
    <property type="match status" value="1"/>
</dbReference>
<dbReference type="HAMAP" id="MF_01209">
    <property type="entry name" value="CPSase_S_chain"/>
    <property type="match status" value="1"/>
</dbReference>
<reference evidence="12" key="1">
    <citation type="journal article" date="2017" name="J. Phycol.">
        <title>Analysis of chloroplast genomes and a supermatrix inform reclassification of the Rhodomelaceae (Rhodophyta).</title>
        <authorList>
            <person name="Diaz-Tapia P."/>
            <person name="Maggs C.A."/>
            <person name="West J.A."/>
            <person name="Verbruggen H."/>
        </authorList>
    </citation>
    <scope>NUCLEOTIDE SEQUENCE</scope>
    <source>
        <strain evidence="12">PD1676</strain>
    </source>
</reference>
<dbReference type="GO" id="GO:0004088">
    <property type="term" value="F:carbamoyl-phosphate synthase (glutamine-hydrolyzing) activity"/>
    <property type="evidence" value="ECO:0007669"/>
    <property type="project" value="UniProtKB-UniRule"/>
</dbReference>
<keyword evidence="5 10" id="KW-0067">ATP-binding</keyword>
<comment type="function">
    <text evidence="10">Small subunit of the glutamine-dependent carbamoyl phosphate synthetase (CPSase). CPSase catalyzes the formation of carbamoyl phosphate from the ammonia moiety of glutamine, carbonate, and phosphate donated by ATP, constituting the first step of 2 biosynthetic pathways, one leading to arginine and/or urea and the other to pyrimidine nucleotides. The small subunit (glutamine amidotransferase) binds and cleaves glutamine to supply the large subunit with the substrate ammonia.</text>
</comment>
<dbReference type="GO" id="GO:0005524">
    <property type="term" value="F:ATP binding"/>
    <property type="evidence" value="ECO:0007669"/>
    <property type="project" value="UniProtKB-UniRule"/>
</dbReference>
<dbReference type="PRINTS" id="PR00097">
    <property type="entry name" value="ANTSNTHASEII"/>
</dbReference>
<dbReference type="RefSeq" id="YP_009399021.1">
    <property type="nucleotide sequence ID" value="NC_035295.1"/>
</dbReference>
<dbReference type="PRINTS" id="PR00096">
    <property type="entry name" value="GATASE"/>
</dbReference>
<geneLocation type="chloroplast" evidence="12"/>
<dbReference type="InterPro" id="IPR036480">
    <property type="entry name" value="CarbP_synth_ssu_N_sf"/>
</dbReference>
<dbReference type="Gene3D" id="3.50.30.20">
    <property type="entry name" value="Carbamoyl-phosphate synthase small subunit, N-terminal domain"/>
    <property type="match status" value="1"/>
</dbReference>
<evidence type="ECO:0000313" key="12">
    <source>
        <dbReference type="EMBL" id="ARW68418.1"/>
    </source>
</evidence>
<dbReference type="PROSITE" id="PS51273">
    <property type="entry name" value="GATASE_TYPE_1"/>
    <property type="match status" value="1"/>
</dbReference>
<gene>
    <name evidence="10 12" type="primary">carA</name>
</gene>
<evidence type="ECO:0000256" key="4">
    <source>
        <dbReference type="ARBA" id="ARBA00022741"/>
    </source>
</evidence>
<keyword evidence="4 10" id="KW-0547">Nucleotide-binding</keyword>
<keyword evidence="10" id="KW-0055">Arginine biosynthesis</keyword>
<organism evidence="12">
    <name type="scientific">Taenioma perpusillum</name>
    <dbReference type="NCBI Taxonomy" id="210852"/>
    <lineage>
        <taxon>Eukaryota</taxon>
        <taxon>Rhodophyta</taxon>
        <taxon>Florideophyceae</taxon>
        <taxon>Rhodymeniophycidae</taxon>
        <taxon>Ceramiales</taxon>
        <taxon>Delesseriaceae</taxon>
        <taxon>Taenioma</taxon>
    </lineage>
</organism>
<keyword evidence="6 10" id="KW-0315">Glutamine amidotransferase</keyword>
<evidence type="ECO:0000256" key="8">
    <source>
        <dbReference type="ARBA" id="ARBA00048816"/>
    </source>
</evidence>
<dbReference type="GO" id="GO:0009507">
    <property type="term" value="C:chloroplast"/>
    <property type="evidence" value="ECO:0007669"/>
    <property type="project" value="UniProtKB-SubCell"/>
</dbReference>
<dbReference type="InterPro" id="IPR029062">
    <property type="entry name" value="Class_I_gatase-like"/>
</dbReference>
<dbReference type="InterPro" id="IPR035686">
    <property type="entry name" value="CPSase_GATase1"/>
</dbReference>
<dbReference type="GO" id="GO:0006526">
    <property type="term" value="P:L-arginine biosynthetic process"/>
    <property type="evidence" value="ECO:0007669"/>
    <property type="project" value="UniProtKB-UniRule"/>
</dbReference>
<dbReference type="Pfam" id="PF00117">
    <property type="entry name" value="GATase"/>
    <property type="match status" value="1"/>
</dbReference>
<dbReference type="InterPro" id="IPR006274">
    <property type="entry name" value="CarbamoylP_synth_ssu"/>
</dbReference>
<dbReference type="AlphaFoldDB" id="A0A1Z1MQS0"/>
<feature type="active site" description="Nucleophile" evidence="10">
    <location>
        <position position="269"/>
    </location>
</feature>
<feature type="active site" evidence="10">
    <location>
        <position position="352"/>
    </location>
</feature>
<evidence type="ECO:0000256" key="9">
    <source>
        <dbReference type="ARBA" id="ARBA00049285"/>
    </source>
</evidence>
<evidence type="ECO:0000256" key="6">
    <source>
        <dbReference type="ARBA" id="ARBA00022962"/>
    </source>
</evidence>
<comment type="subcellular location">
    <subcellularLocation>
        <location evidence="10">Plastid</location>
        <location evidence="10">Chloroplast</location>
    </subcellularLocation>
</comment>
<dbReference type="Gene3D" id="3.40.50.880">
    <property type="match status" value="1"/>
</dbReference>
<dbReference type="SUPFAM" id="SSF52021">
    <property type="entry name" value="Carbamoyl phosphate synthetase, small subunit N-terminal domain"/>
    <property type="match status" value="1"/>
</dbReference>
<dbReference type="CDD" id="cd01744">
    <property type="entry name" value="GATase1_CPSase"/>
    <property type="match status" value="1"/>
</dbReference>
<comment type="similarity">
    <text evidence="2 10">Belongs to the CarA family.</text>
</comment>